<evidence type="ECO:0000256" key="3">
    <source>
        <dbReference type="ARBA" id="ARBA00022989"/>
    </source>
</evidence>
<dbReference type="AlphaFoldDB" id="A0A0A0HQI9"/>
<protein>
    <recommendedName>
        <fullName evidence="10">Mitochondrial inner membrane protein</fullName>
    </recommendedName>
</protein>
<dbReference type="PATRIC" id="fig|1288298.3.peg.141"/>
<comment type="caution">
    <text evidence="8">The sequence shown here is derived from an EMBL/GenBank/DDBJ whole genome shotgun (WGS) entry which is preliminary data.</text>
</comment>
<organism evidence="8 9">
    <name type="scientific">Roseovarius mucosus DSM 17069</name>
    <dbReference type="NCBI Taxonomy" id="1288298"/>
    <lineage>
        <taxon>Bacteria</taxon>
        <taxon>Pseudomonadati</taxon>
        <taxon>Pseudomonadota</taxon>
        <taxon>Alphaproteobacteria</taxon>
        <taxon>Rhodobacterales</taxon>
        <taxon>Roseobacteraceae</taxon>
        <taxon>Roseovarius</taxon>
    </lineage>
</organism>
<feature type="region of interest" description="Disordered" evidence="6">
    <location>
        <begin position="1"/>
        <end position="93"/>
    </location>
</feature>
<dbReference type="RefSeq" id="WP_037276110.1">
    <property type="nucleotide sequence ID" value="NZ_KN293991.1"/>
</dbReference>
<dbReference type="InterPro" id="IPR019133">
    <property type="entry name" value="MIC60"/>
</dbReference>
<evidence type="ECO:0000256" key="1">
    <source>
        <dbReference type="ARBA" id="ARBA00004370"/>
    </source>
</evidence>
<feature type="coiled-coil region" evidence="5">
    <location>
        <begin position="173"/>
        <end position="240"/>
    </location>
</feature>
<comment type="subcellular location">
    <subcellularLocation>
        <location evidence="1">Membrane</location>
    </subcellularLocation>
</comment>
<keyword evidence="2 7" id="KW-0812">Transmembrane</keyword>
<gene>
    <name evidence="8" type="ORF">rosmuc_00143</name>
</gene>
<evidence type="ECO:0008006" key="10">
    <source>
        <dbReference type="Google" id="ProtNLM"/>
    </source>
</evidence>
<keyword evidence="3 7" id="KW-1133">Transmembrane helix</keyword>
<evidence type="ECO:0000256" key="5">
    <source>
        <dbReference type="SAM" id="Coils"/>
    </source>
</evidence>
<evidence type="ECO:0000256" key="2">
    <source>
        <dbReference type="ARBA" id="ARBA00022692"/>
    </source>
</evidence>
<reference evidence="8 9" key="1">
    <citation type="submission" date="2013-01" db="EMBL/GenBank/DDBJ databases">
        <authorList>
            <person name="Fiebig A."/>
            <person name="Goeker M."/>
            <person name="Klenk H.-P.P."/>
        </authorList>
    </citation>
    <scope>NUCLEOTIDE SEQUENCE [LARGE SCALE GENOMIC DNA]</scope>
    <source>
        <strain evidence="8 9">DSM 17069</strain>
    </source>
</reference>
<dbReference type="HOGENOM" id="CLU_040166_1_0_5"/>
<dbReference type="Gene3D" id="1.20.5.340">
    <property type="match status" value="1"/>
</dbReference>
<evidence type="ECO:0000313" key="9">
    <source>
        <dbReference type="Proteomes" id="UP000030021"/>
    </source>
</evidence>
<keyword evidence="4 7" id="KW-0472">Membrane</keyword>
<evidence type="ECO:0000256" key="4">
    <source>
        <dbReference type="ARBA" id="ARBA00023136"/>
    </source>
</evidence>
<feature type="compositionally biased region" description="Basic and acidic residues" evidence="6">
    <location>
        <begin position="1"/>
        <end position="24"/>
    </location>
</feature>
<feature type="transmembrane region" description="Helical" evidence="7">
    <location>
        <begin position="107"/>
        <end position="130"/>
    </location>
</feature>
<dbReference type="OrthoDB" id="7659420at2"/>
<name>A0A0A0HQI9_9RHOB</name>
<dbReference type="Proteomes" id="UP000030021">
    <property type="component" value="Unassembled WGS sequence"/>
</dbReference>
<dbReference type="eggNOG" id="COG4223">
    <property type="taxonomic scope" value="Bacteria"/>
</dbReference>
<dbReference type="Pfam" id="PF09731">
    <property type="entry name" value="Mitofilin"/>
    <property type="match status" value="1"/>
</dbReference>
<dbReference type="EMBL" id="AONH01000001">
    <property type="protein sequence ID" value="KGM89550.1"/>
    <property type="molecule type" value="Genomic_DNA"/>
</dbReference>
<proteinExistence type="predicted"/>
<evidence type="ECO:0000256" key="7">
    <source>
        <dbReference type="SAM" id="Phobius"/>
    </source>
</evidence>
<accession>A0A0A0HQI9</accession>
<evidence type="ECO:0000256" key="6">
    <source>
        <dbReference type="SAM" id="MobiDB-lite"/>
    </source>
</evidence>
<sequence length="405" mass="41376">MADKKQAPKEAVEAEALPDDKAPEAEQATVVEPEESEPERPESNAADATEAPEETAQSAEVEAPAQAEAAEDHTPEVPGALYVGTDAPASDSSAMVKTEQVIVRQGGFWSMVLGGVVAAGVGVAVAPYVLPPAWFAPEESGVEAALADHDARLTALRTDLDGLESPPDLSGEIDGLSQTMTALTGQIADLEARIAALESRPVAEGGGVPVAEIEQLRASLAAQAAEVEALRAAADAQEAAARDSAVATLRRAALTQVRTALDTGSDFAPALSELRDTGAEVPEVLAEQAETGVPTEAALIETFPEAARAALAAARAESGDAVAGVGGFLKSQLGIRSLSPQEGDDPDAVLSRAEAALADGRLSDALTEIETLPEAARAPLADWVALATRRQEALAAAAALAEKVN</sequence>
<dbReference type="GO" id="GO:0016020">
    <property type="term" value="C:membrane"/>
    <property type="evidence" value="ECO:0007669"/>
    <property type="project" value="UniProtKB-SubCell"/>
</dbReference>
<feature type="compositionally biased region" description="Low complexity" evidence="6">
    <location>
        <begin position="43"/>
        <end position="68"/>
    </location>
</feature>
<evidence type="ECO:0000313" key="8">
    <source>
        <dbReference type="EMBL" id="KGM89550.1"/>
    </source>
</evidence>
<keyword evidence="5" id="KW-0175">Coiled coil</keyword>